<dbReference type="AlphaFoldDB" id="A0A411Z5S5"/>
<dbReference type="EMBL" id="QWEY01000002">
    <property type="protein sequence ID" value="RGP38426.1"/>
    <property type="molecule type" value="Genomic_DNA"/>
</dbReference>
<accession>A0A411Z5S5</accession>
<comment type="caution">
    <text evidence="1">The sequence shown here is derived from an EMBL/GenBank/DDBJ whole genome shotgun (WGS) entry which is preliminary data.</text>
</comment>
<organism evidence="1 2">
    <name type="scientific">Pseudotabrizicola alkalilacus</name>
    <dbReference type="NCBI Taxonomy" id="2305252"/>
    <lineage>
        <taxon>Bacteria</taxon>
        <taxon>Pseudomonadati</taxon>
        <taxon>Pseudomonadota</taxon>
        <taxon>Alphaproteobacteria</taxon>
        <taxon>Rhodobacterales</taxon>
        <taxon>Paracoccaceae</taxon>
        <taxon>Pseudotabrizicola</taxon>
    </lineage>
</organism>
<dbReference type="OrthoDB" id="7820657at2"/>
<sequence>MRHTGLTAFLTVAKEIIGKGPVAVVMAEDEVEVDTTLRHHQTAGFPVVVLLAPPEISLPAGIEDSIHRVDHDVHAEGALVEAVNQIIEAAPGIWLFYCYNAEYLFHPFCESRNIPELLTFQSEERREAILTYMIDLYAGDLQRFPNAVSLADAHLDKSGYYALGRPDPANHNYPKERQLDFFGGLRWRFEEHISPQRRKIDRICLFKTRPGLTLNRNFTLSDEEMNTYACPWHNNITTALVSFRTAKALRSNPGSRFDIHDFRWHNSIPFEWHSQQLMDLGLMEPGQWF</sequence>
<evidence type="ECO:0008006" key="3">
    <source>
        <dbReference type="Google" id="ProtNLM"/>
    </source>
</evidence>
<dbReference type="RefSeq" id="WP_118150471.1">
    <property type="nucleotide sequence ID" value="NZ_QWEY01000002.1"/>
</dbReference>
<gene>
    <name evidence="1" type="ORF">D1012_06335</name>
</gene>
<keyword evidence="2" id="KW-1185">Reference proteome</keyword>
<evidence type="ECO:0000313" key="2">
    <source>
        <dbReference type="Proteomes" id="UP000284547"/>
    </source>
</evidence>
<reference evidence="1 2" key="1">
    <citation type="submission" date="2018-08" db="EMBL/GenBank/DDBJ databases">
        <title>Flavobacterium tibetense sp. nov., isolated from a wetland YonghuCo on Tibetan Plateau.</title>
        <authorList>
            <person name="Phurbu D."/>
            <person name="Lu H."/>
            <person name="Xing P."/>
        </authorList>
    </citation>
    <scope>NUCLEOTIDE SEQUENCE [LARGE SCALE GENOMIC DNA]</scope>
    <source>
        <strain evidence="1 2">DJC</strain>
    </source>
</reference>
<proteinExistence type="predicted"/>
<name>A0A411Z5S5_9RHOB</name>
<protein>
    <recommendedName>
        <fullName evidence="3">Glycosyl transferase family 2</fullName>
    </recommendedName>
</protein>
<evidence type="ECO:0000313" key="1">
    <source>
        <dbReference type="EMBL" id="RGP38426.1"/>
    </source>
</evidence>
<dbReference type="Proteomes" id="UP000284547">
    <property type="component" value="Unassembled WGS sequence"/>
</dbReference>